<evidence type="ECO:0000313" key="8">
    <source>
        <dbReference type="Proteomes" id="UP000176204"/>
    </source>
</evidence>
<evidence type="ECO:0000256" key="3">
    <source>
        <dbReference type="ARBA" id="ARBA00022989"/>
    </source>
</evidence>
<proteinExistence type="predicted"/>
<dbReference type="EMBL" id="LT629973">
    <property type="protein sequence ID" value="SEH92008.1"/>
    <property type="molecule type" value="Genomic_DNA"/>
</dbReference>
<dbReference type="InterPro" id="IPR002645">
    <property type="entry name" value="STAS_dom"/>
</dbReference>
<feature type="transmembrane region" description="Helical" evidence="5">
    <location>
        <begin position="80"/>
        <end position="111"/>
    </location>
</feature>
<keyword evidence="2 5" id="KW-0812">Transmembrane</keyword>
<dbReference type="GO" id="GO:0055085">
    <property type="term" value="P:transmembrane transport"/>
    <property type="evidence" value="ECO:0007669"/>
    <property type="project" value="InterPro"/>
</dbReference>
<evidence type="ECO:0000256" key="2">
    <source>
        <dbReference type="ARBA" id="ARBA00022692"/>
    </source>
</evidence>
<feature type="transmembrane region" description="Helical" evidence="5">
    <location>
        <begin position="383"/>
        <end position="411"/>
    </location>
</feature>
<dbReference type="OrthoDB" id="9771198at2"/>
<dbReference type="KEGG" id="agl:PYTT_1726"/>
<dbReference type="Proteomes" id="UP000176204">
    <property type="component" value="Chromosome I"/>
</dbReference>
<evidence type="ECO:0000259" key="6">
    <source>
        <dbReference type="PROSITE" id="PS50801"/>
    </source>
</evidence>
<dbReference type="Gene3D" id="3.30.750.24">
    <property type="entry name" value="STAS domain"/>
    <property type="match status" value="1"/>
</dbReference>
<dbReference type="PANTHER" id="PTHR11814">
    <property type="entry name" value="SULFATE TRANSPORTER"/>
    <property type="match status" value="1"/>
</dbReference>
<dbReference type="STRING" id="1679444.PYTT_1726"/>
<accession>A0A1C7P8Q9</accession>
<evidence type="ECO:0000256" key="4">
    <source>
        <dbReference type="ARBA" id="ARBA00023136"/>
    </source>
</evidence>
<organism evidence="7 8">
    <name type="scientific">Akkermansia glycaniphila</name>
    <dbReference type="NCBI Taxonomy" id="1679444"/>
    <lineage>
        <taxon>Bacteria</taxon>
        <taxon>Pseudomonadati</taxon>
        <taxon>Verrucomicrobiota</taxon>
        <taxon>Verrucomicrobiia</taxon>
        <taxon>Verrucomicrobiales</taxon>
        <taxon>Akkermansiaceae</taxon>
        <taxon>Akkermansia</taxon>
    </lineage>
</organism>
<dbReference type="PROSITE" id="PS50801">
    <property type="entry name" value="STAS"/>
    <property type="match status" value="1"/>
</dbReference>
<dbReference type="InterPro" id="IPR011547">
    <property type="entry name" value="SLC26A/SulP_dom"/>
</dbReference>
<feature type="transmembrane region" description="Helical" evidence="5">
    <location>
        <begin position="22"/>
        <end position="42"/>
    </location>
</feature>
<evidence type="ECO:0000256" key="1">
    <source>
        <dbReference type="ARBA" id="ARBA00004141"/>
    </source>
</evidence>
<keyword evidence="3 5" id="KW-1133">Transmembrane helix</keyword>
<protein>
    <submittedName>
        <fullName evidence="7">Sulfate permease family</fullName>
    </submittedName>
</protein>
<dbReference type="GO" id="GO:0016020">
    <property type="term" value="C:membrane"/>
    <property type="evidence" value="ECO:0007669"/>
    <property type="project" value="UniProtKB-SubCell"/>
</dbReference>
<name>A0A1C7P8Q9_9BACT</name>
<keyword evidence="8" id="KW-1185">Reference proteome</keyword>
<comment type="subcellular location">
    <subcellularLocation>
        <location evidence="1">Membrane</location>
        <topology evidence="1">Multi-pass membrane protein</topology>
    </subcellularLocation>
</comment>
<feature type="transmembrane region" description="Helical" evidence="5">
    <location>
        <begin position="118"/>
        <end position="140"/>
    </location>
</feature>
<sequence length="568" mass="60286">MLKPVLPSCLKTYDRKTLFADLGAGVTVGVVALPLAMAFAIACGYREITPATGLITAVVAGLLISLFSGSRFQIGGPTGAFVVIIAGIVAEFGMSGLIVSTLMAGVFLVLFGLFRMGALIRFIPFPVTTGFTTGIAITIFCTQVKDILGLSFGESVPSAFVPKWQCYFRAMETVNPWAVGLTALTVAVILLVKRFFPRLPAMLFGMLAATAVTVIWDLPVQTIASQFGSLPSSLPLPALPEMQWEQLPKLVLPAFVIALLAAIESLLSASVADGMTGSRHKPNAELIAQGIGNIGSACFGGLPATGAIARTATNIKAGGKTPVSGIVHAVTLLVILMAVGPYAAMVPLAALAGILAVVCWNMADLKLCRDLLTGPRPDAAVMLITLVLTVLMDLVVAVEVGVVLAALLFIGRMAQFSQVSMISDEVLGADPEEDPSRSIYLREVPKGVEVFDIQGPLFFGVVEKFKDIVLKSLEHDVSFVVLRMRLVPVLDATGLHVLEGFFAQCREHGIRLMLCGVQAQPLEVIRHAPMYRQLKKCNVCANIDEALARIRGAMEKEATPAVQDDGSR</sequence>
<feature type="transmembrane region" description="Helical" evidence="5">
    <location>
        <begin position="54"/>
        <end position="74"/>
    </location>
</feature>
<reference evidence="8" key="1">
    <citation type="submission" date="2016-09" db="EMBL/GenBank/DDBJ databases">
        <authorList>
            <person name="Koehorst J."/>
        </authorList>
    </citation>
    <scope>NUCLEOTIDE SEQUENCE [LARGE SCALE GENOMIC DNA]</scope>
</reference>
<dbReference type="SUPFAM" id="SSF52091">
    <property type="entry name" value="SpoIIaa-like"/>
    <property type="match status" value="1"/>
</dbReference>
<evidence type="ECO:0000313" key="7">
    <source>
        <dbReference type="EMBL" id="SEH92008.1"/>
    </source>
</evidence>
<keyword evidence="4 5" id="KW-0472">Membrane</keyword>
<feature type="transmembrane region" description="Helical" evidence="5">
    <location>
        <begin position="174"/>
        <end position="192"/>
    </location>
</feature>
<dbReference type="CDD" id="cd07042">
    <property type="entry name" value="STAS_SulP_like_sulfate_transporter"/>
    <property type="match status" value="1"/>
</dbReference>
<dbReference type="AlphaFoldDB" id="A0A1C7P8Q9"/>
<dbReference type="PATRIC" id="fig|1679444.3.peg.1688"/>
<feature type="transmembrane region" description="Helical" evidence="5">
    <location>
        <begin position="199"/>
        <end position="216"/>
    </location>
</feature>
<evidence type="ECO:0000256" key="5">
    <source>
        <dbReference type="SAM" id="Phobius"/>
    </source>
</evidence>
<feature type="domain" description="STAS" evidence="6">
    <location>
        <begin position="447"/>
        <end position="550"/>
    </location>
</feature>
<dbReference type="RefSeq" id="WP_067777702.1">
    <property type="nucleotide sequence ID" value="NZ_LIGX01000041.1"/>
</dbReference>
<dbReference type="Pfam" id="PF01740">
    <property type="entry name" value="STAS"/>
    <property type="match status" value="1"/>
</dbReference>
<gene>
    <name evidence="7" type="ORF">PYTT_1726</name>
</gene>
<feature type="transmembrane region" description="Helical" evidence="5">
    <location>
        <begin position="250"/>
        <end position="272"/>
    </location>
</feature>
<dbReference type="InterPro" id="IPR036513">
    <property type="entry name" value="STAS_dom_sf"/>
</dbReference>
<dbReference type="Pfam" id="PF00916">
    <property type="entry name" value="Sulfate_transp"/>
    <property type="match status" value="1"/>
</dbReference>
<dbReference type="InterPro" id="IPR001902">
    <property type="entry name" value="SLC26A/SulP_fam"/>
</dbReference>
<feature type="transmembrane region" description="Helical" evidence="5">
    <location>
        <begin position="330"/>
        <end position="363"/>
    </location>
</feature>